<name>A0ABY1P6Y8_9FLAO</name>
<accession>A0ABY1P6Y8</accession>
<dbReference type="Pfam" id="PF13098">
    <property type="entry name" value="Thioredoxin_2"/>
    <property type="match status" value="1"/>
</dbReference>
<dbReference type="SUPFAM" id="SSF52833">
    <property type="entry name" value="Thioredoxin-like"/>
    <property type="match status" value="2"/>
</dbReference>
<evidence type="ECO:0000313" key="4">
    <source>
        <dbReference type="EMBL" id="SMP26945.1"/>
    </source>
</evidence>
<comment type="caution">
    <text evidence="4">The sequence shown here is derived from an EMBL/GenBank/DDBJ whole genome shotgun (WGS) entry which is preliminary data.</text>
</comment>
<dbReference type="InterPro" id="IPR013766">
    <property type="entry name" value="Thioredoxin_domain"/>
</dbReference>
<dbReference type="Pfam" id="PF00578">
    <property type="entry name" value="AhpC-TSA"/>
    <property type="match status" value="1"/>
</dbReference>
<keyword evidence="5" id="KW-1185">Reference proteome</keyword>
<keyword evidence="1" id="KW-0676">Redox-active center</keyword>
<evidence type="ECO:0000259" key="3">
    <source>
        <dbReference type="PROSITE" id="PS51352"/>
    </source>
</evidence>
<dbReference type="RefSeq" id="WP_283422727.1">
    <property type="nucleotide sequence ID" value="NZ_FXTZ01000009.1"/>
</dbReference>
<dbReference type="InterPro" id="IPR036249">
    <property type="entry name" value="Thioredoxin-like_sf"/>
</dbReference>
<sequence length="319" mass="36134">MTKKIILSLCFLLAIFANAQDKKGISFQKISLETAKQIAKKENKLIFIDVYTTWCGPCKLMKKKTFTDAKVGEILNKNFVNLAIDAEKEGVALAKEFNIVNFPSFLFLDANGKLVQYDFGYYNAEQFLTIGMSVANKISNSAVPKTIDMVKGKMVGDKIPDFSAKDHLGNMFSTSNEKEKLVVVFIRGQWCPYCNKYIESLQNISPELQAKNAKLVIISPEKPEFIEKTLEKTKTSYTVLYDEGYKIAEAFDVLYTPNAKILDLYNSKVEGFAESRSDNSGRLPVSATFILDENKIISWRHFNPDYKERAAIEDILKQL</sequence>
<dbReference type="PROSITE" id="PS00194">
    <property type="entry name" value="THIOREDOXIN_1"/>
    <property type="match status" value="1"/>
</dbReference>
<dbReference type="InterPro" id="IPR012336">
    <property type="entry name" value="Thioredoxin-like_fold"/>
</dbReference>
<evidence type="ECO:0000256" key="1">
    <source>
        <dbReference type="ARBA" id="ARBA00023284"/>
    </source>
</evidence>
<dbReference type="PROSITE" id="PS51352">
    <property type="entry name" value="THIOREDOXIN_2"/>
    <property type="match status" value="2"/>
</dbReference>
<protein>
    <submittedName>
        <fullName evidence="4">Peroxiredoxin</fullName>
    </submittedName>
</protein>
<dbReference type="Proteomes" id="UP001157960">
    <property type="component" value="Unassembled WGS sequence"/>
</dbReference>
<feature type="signal peptide" evidence="2">
    <location>
        <begin position="1"/>
        <end position="19"/>
    </location>
</feature>
<dbReference type="CDD" id="cd02970">
    <property type="entry name" value="PRX_like2"/>
    <property type="match status" value="1"/>
</dbReference>
<proteinExistence type="predicted"/>
<keyword evidence="2" id="KW-0732">Signal</keyword>
<feature type="domain" description="Thioredoxin" evidence="3">
    <location>
        <begin position="7"/>
        <end position="136"/>
    </location>
</feature>
<dbReference type="EMBL" id="FXTZ01000009">
    <property type="protein sequence ID" value="SMP26945.1"/>
    <property type="molecule type" value="Genomic_DNA"/>
</dbReference>
<evidence type="ECO:0000313" key="5">
    <source>
        <dbReference type="Proteomes" id="UP001157960"/>
    </source>
</evidence>
<dbReference type="Gene3D" id="3.40.30.10">
    <property type="entry name" value="Glutaredoxin"/>
    <property type="match status" value="2"/>
</dbReference>
<dbReference type="PANTHER" id="PTHR42852">
    <property type="entry name" value="THIOL:DISULFIDE INTERCHANGE PROTEIN DSBE"/>
    <property type="match status" value="1"/>
</dbReference>
<feature type="chain" id="PRO_5045227510" evidence="2">
    <location>
        <begin position="20"/>
        <end position="319"/>
    </location>
</feature>
<gene>
    <name evidence="4" type="ORF">SAMN06264346_10991</name>
</gene>
<evidence type="ECO:0000256" key="2">
    <source>
        <dbReference type="SAM" id="SignalP"/>
    </source>
</evidence>
<dbReference type="InterPro" id="IPR017937">
    <property type="entry name" value="Thioredoxin_CS"/>
</dbReference>
<dbReference type="InterPro" id="IPR000866">
    <property type="entry name" value="AhpC/TSA"/>
</dbReference>
<dbReference type="InterPro" id="IPR050553">
    <property type="entry name" value="Thioredoxin_ResA/DsbE_sf"/>
</dbReference>
<organism evidence="4 5">
    <name type="scientific">Chryseobacterium profundimaris</name>
    <dbReference type="NCBI Taxonomy" id="1387275"/>
    <lineage>
        <taxon>Bacteria</taxon>
        <taxon>Pseudomonadati</taxon>
        <taxon>Bacteroidota</taxon>
        <taxon>Flavobacteriia</taxon>
        <taxon>Flavobacteriales</taxon>
        <taxon>Weeksellaceae</taxon>
        <taxon>Chryseobacterium group</taxon>
        <taxon>Chryseobacterium</taxon>
    </lineage>
</organism>
<feature type="domain" description="Thioredoxin" evidence="3">
    <location>
        <begin position="153"/>
        <end position="319"/>
    </location>
</feature>
<reference evidence="4 5" key="1">
    <citation type="submission" date="2017-05" db="EMBL/GenBank/DDBJ databases">
        <authorList>
            <person name="Varghese N."/>
            <person name="Submissions S."/>
        </authorList>
    </citation>
    <scope>NUCLEOTIDE SEQUENCE [LARGE SCALE GENOMIC DNA]</scope>
    <source>
        <strain evidence="4 5">DSM 28214</strain>
    </source>
</reference>